<dbReference type="SUPFAM" id="SSF51197">
    <property type="entry name" value="Clavaminate synthase-like"/>
    <property type="match status" value="1"/>
</dbReference>
<comment type="similarity">
    <text evidence="1 2">Belongs to the iron/ascorbate-dependent oxidoreductase family.</text>
</comment>
<dbReference type="EMBL" id="CAJPDS010000021">
    <property type="protein sequence ID" value="CAF9918244.1"/>
    <property type="molecule type" value="Genomic_DNA"/>
</dbReference>
<dbReference type="InterPro" id="IPR044861">
    <property type="entry name" value="IPNS-like_FE2OG_OXY"/>
</dbReference>
<dbReference type="GO" id="GO:0044283">
    <property type="term" value="P:small molecule biosynthetic process"/>
    <property type="evidence" value="ECO:0007669"/>
    <property type="project" value="UniProtKB-ARBA"/>
</dbReference>
<evidence type="ECO:0000313" key="4">
    <source>
        <dbReference type="EMBL" id="CAF9918244.1"/>
    </source>
</evidence>
<evidence type="ECO:0000256" key="1">
    <source>
        <dbReference type="ARBA" id="ARBA00008056"/>
    </source>
</evidence>
<name>A0A8H3F5A0_9LECA</name>
<dbReference type="AlphaFoldDB" id="A0A8H3F5A0"/>
<dbReference type="InterPro" id="IPR027443">
    <property type="entry name" value="IPNS-like_sf"/>
</dbReference>
<keyword evidence="2" id="KW-0479">Metal-binding</keyword>
<keyword evidence="2" id="KW-0560">Oxidoreductase</keyword>
<dbReference type="OrthoDB" id="288590at2759"/>
<keyword evidence="5" id="KW-1185">Reference proteome</keyword>
<sequence length="374" mass="42035">MGSLQNPSIPIVNLSAFTRDSTSYERKQAAAKLSQCCRLNGFVGITGHGMPTDLLDKVFAMSKRLFDLPLEEKLKAPHPEGWTPHRGYSGIGRENGGAKGALDAGDQAKMDPDDVSGLNMMTMKQESYEVGSEYNKEDYNIWLPEEVLPGFRDLSLEIYWRVNEIAVAVLDALIMSLELNVEEADYVRKIHTGHANQLRLLHYPPMPRDAFKAEEHSRLGAHTDGRYDYHPSITEMPSYSLSEPLLTTVRLNSTFTFDFQDANQGLEFLDRQTGKFVEARPKNGVMYMNIGDMLMRLSNGCYPAGTHRVIIPVASRTPRYSIPYFVSVDPDAVVAPQASCVGPGDRPRYEPITFRDFRDELFKATQVRDNDQVS</sequence>
<evidence type="ECO:0000313" key="5">
    <source>
        <dbReference type="Proteomes" id="UP000664521"/>
    </source>
</evidence>
<dbReference type="InterPro" id="IPR005123">
    <property type="entry name" value="Oxoglu/Fe-dep_dioxygenase_dom"/>
</dbReference>
<dbReference type="InterPro" id="IPR050231">
    <property type="entry name" value="Iron_ascorbate_oxido_reductase"/>
</dbReference>
<keyword evidence="2" id="KW-0408">Iron</keyword>
<dbReference type="Proteomes" id="UP000664521">
    <property type="component" value="Unassembled WGS sequence"/>
</dbReference>
<comment type="caution">
    <text evidence="4">The sequence shown here is derived from an EMBL/GenBank/DDBJ whole genome shotgun (WGS) entry which is preliminary data.</text>
</comment>
<gene>
    <name evidence="4" type="ORF">HETSPECPRED_003710</name>
</gene>
<feature type="domain" description="Fe2OG dioxygenase" evidence="3">
    <location>
        <begin position="194"/>
        <end position="328"/>
    </location>
</feature>
<dbReference type="GO" id="GO:0046872">
    <property type="term" value="F:metal ion binding"/>
    <property type="evidence" value="ECO:0007669"/>
    <property type="project" value="UniProtKB-KW"/>
</dbReference>
<accession>A0A8H3F5A0</accession>
<evidence type="ECO:0000259" key="3">
    <source>
        <dbReference type="PROSITE" id="PS51471"/>
    </source>
</evidence>
<evidence type="ECO:0000256" key="2">
    <source>
        <dbReference type="RuleBase" id="RU003682"/>
    </source>
</evidence>
<dbReference type="PANTHER" id="PTHR47990">
    <property type="entry name" value="2-OXOGLUTARATE (2OG) AND FE(II)-DEPENDENT OXYGENASE SUPERFAMILY PROTEIN-RELATED"/>
    <property type="match status" value="1"/>
</dbReference>
<dbReference type="InterPro" id="IPR026992">
    <property type="entry name" value="DIOX_N"/>
</dbReference>
<dbReference type="Pfam" id="PF14226">
    <property type="entry name" value="DIOX_N"/>
    <property type="match status" value="1"/>
</dbReference>
<dbReference type="Gene3D" id="2.60.120.330">
    <property type="entry name" value="B-lactam Antibiotic, Isopenicillin N Synthase, Chain"/>
    <property type="match status" value="1"/>
</dbReference>
<reference evidence="4" key="1">
    <citation type="submission" date="2021-03" db="EMBL/GenBank/DDBJ databases">
        <authorList>
            <person name="Tagirdzhanova G."/>
        </authorList>
    </citation>
    <scope>NUCLEOTIDE SEQUENCE</scope>
</reference>
<dbReference type="PROSITE" id="PS51471">
    <property type="entry name" value="FE2OG_OXY"/>
    <property type="match status" value="1"/>
</dbReference>
<protein>
    <recommendedName>
        <fullName evidence="3">Fe2OG dioxygenase domain-containing protein</fullName>
    </recommendedName>
</protein>
<dbReference type="GO" id="GO:0016491">
    <property type="term" value="F:oxidoreductase activity"/>
    <property type="evidence" value="ECO:0007669"/>
    <property type="project" value="UniProtKB-KW"/>
</dbReference>
<dbReference type="Pfam" id="PF03171">
    <property type="entry name" value="2OG-FeII_Oxy"/>
    <property type="match status" value="1"/>
</dbReference>
<organism evidence="4 5">
    <name type="scientific">Heterodermia speciosa</name>
    <dbReference type="NCBI Taxonomy" id="116794"/>
    <lineage>
        <taxon>Eukaryota</taxon>
        <taxon>Fungi</taxon>
        <taxon>Dikarya</taxon>
        <taxon>Ascomycota</taxon>
        <taxon>Pezizomycotina</taxon>
        <taxon>Lecanoromycetes</taxon>
        <taxon>OSLEUM clade</taxon>
        <taxon>Lecanoromycetidae</taxon>
        <taxon>Caliciales</taxon>
        <taxon>Physciaceae</taxon>
        <taxon>Heterodermia</taxon>
    </lineage>
</organism>
<proteinExistence type="inferred from homology"/>